<dbReference type="RefSeq" id="WP_169064349.1">
    <property type="nucleotide sequence ID" value="NZ_FOWQ01000005.1"/>
</dbReference>
<sequence length="46" mass="4907">MSADPTPTSALPGRPVVTAVVRVRPRWAPPAAAVRAREEAVQVTDR</sequence>
<name>A0A1I5R564_9ACTN</name>
<evidence type="ECO:0000313" key="2">
    <source>
        <dbReference type="Proteomes" id="UP000198857"/>
    </source>
</evidence>
<reference evidence="2" key="1">
    <citation type="submission" date="2016-10" db="EMBL/GenBank/DDBJ databases">
        <authorList>
            <person name="Varghese N."/>
            <person name="Submissions S."/>
        </authorList>
    </citation>
    <scope>NUCLEOTIDE SEQUENCE [LARGE SCALE GENOMIC DNA]</scope>
    <source>
        <strain evidence="2">DSM 44208</strain>
    </source>
</reference>
<accession>A0A1I5R564</accession>
<dbReference type="AlphaFoldDB" id="A0A1I5R564"/>
<proteinExistence type="predicted"/>
<gene>
    <name evidence="1" type="ORF">SAMN05660464_3485</name>
</gene>
<dbReference type="STRING" id="1523247.SAMN05660464_3485"/>
<organism evidence="1 2">
    <name type="scientific">Geodermatophilus dictyosporus</name>
    <dbReference type="NCBI Taxonomy" id="1523247"/>
    <lineage>
        <taxon>Bacteria</taxon>
        <taxon>Bacillati</taxon>
        <taxon>Actinomycetota</taxon>
        <taxon>Actinomycetes</taxon>
        <taxon>Geodermatophilales</taxon>
        <taxon>Geodermatophilaceae</taxon>
        <taxon>Geodermatophilus</taxon>
    </lineage>
</organism>
<keyword evidence="2" id="KW-1185">Reference proteome</keyword>
<dbReference type="EMBL" id="FOWQ01000005">
    <property type="protein sequence ID" value="SFP53585.1"/>
    <property type="molecule type" value="Genomic_DNA"/>
</dbReference>
<dbReference type="Proteomes" id="UP000198857">
    <property type="component" value="Unassembled WGS sequence"/>
</dbReference>
<protein>
    <submittedName>
        <fullName evidence="1">Uncharacterized protein</fullName>
    </submittedName>
</protein>
<evidence type="ECO:0000313" key="1">
    <source>
        <dbReference type="EMBL" id="SFP53585.1"/>
    </source>
</evidence>